<protein>
    <recommendedName>
        <fullName evidence="2">TOG domain-containing protein</fullName>
    </recommendedName>
</protein>
<dbReference type="InterPro" id="IPR034085">
    <property type="entry name" value="TOG"/>
</dbReference>
<dbReference type="InterPro" id="IPR011989">
    <property type="entry name" value="ARM-like"/>
</dbReference>
<gene>
    <name evidence="3" type="ORF">pipiens_010028</name>
</gene>
<dbReference type="GO" id="GO:0000278">
    <property type="term" value="P:mitotic cell cycle"/>
    <property type="evidence" value="ECO:0007669"/>
    <property type="project" value="UniProtKB-ARBA"/>
</dbReference>
<dbReference type="AlphaFoldDB" id="A0ABD1DC97"/>
<dbReference type="PANTHER" id="PTHR21567">
    <property type="entry name" value="CLASP"/>
    <property type="match status" value="1"/>
</dbReference>
<dbReference type="PANTHER" id="PTHR21567:SF9">
    <property type="entry name" value="CLIP-ASSOCIATING PROTEIN"/>
    <property type="match status" value="1"/>
</dbReference>
<sequence>MAYHKPTDIDGFITQMAKADMRIKALLAEDLVLYLNDSENSIECVDLGLLVDGLIPWMIGSHFKIAQRALEAFTELIVRLGQDFNAYTSTILPHVLDRLGDSRDTVREKAQLLLHKLMECRCVSPQSLLDKLTNLMQSKSKDIRSTLSEVMVLLFEEWPTKALEKNCILLRDALRKGIADADSDARKHSRCAFWNFRRHFPEIADSLYGSLDPATQRTLEKERDSIGTNAGLRSISAVDTAAAQRARARAQYSSMARMKISSGSASLQGQYAQQARAKKISAVSATPQQPPTPERRIRSRSGVSQSQPTSRSTSPSNKLRDNFGIPSIYKQTGTIPKENIRNTSLISKLPRNESNERNAIWITPSKCLWH</sequence>
<dbReference type="SMART" id="SM01349">
    <property type="entry name" value="TOG"/>
    <property type="match status" value="1"/>
</dbReference>
<feature type="region of interest" description="Disordered" evidence="1">
    <location>
        <begin position="278"/>
        <end position="336"/>
    </location>
</feature>
<dbReference type="EMBL" id="JBEHCU010006463">
    <property type="protein sequence ID" value="KAL1397069.1"/>
    <property type="molecule type" value="Genomic_DNA"/>
</dbReference>
<dbReference type="InterPro" id="IPR016024">
    <property type="entry name" value="ARM-type_fold"/>
</dbReference>
<keyword evidence="4" id="KW-1185">Reference proteome</keyword>
<dbReference type="Pfam" id="PF12348">
    <property type="entry name" value="CLASP_N"/>
    <property type="match status" value="1"/>
</dbReference>
<feature type="compositionally biased region" description="Low complexity" evidence="1">
    <location>
        <begin position="304"/>
        <end position="316"/>
    </location>
</feature>
<dbReference type="Proteomes" id="UP001562425">
    <property type="component" value="Unassembled WGS sequence"/>
</dbReference>
<reference evidence="3 4" key="1">
    <citation type="submission" date="2024-05" db="EMBL/GenBank/DDBJ databases">
        <title>Culex pipiens pipiens assembly and annotation.</title>
        <authorList>
            <person name="Alout H."/>
            <person name="Durand T."/>
        </authorList>
    </citation>
    <scope>NUCLEOTIDE SEQUENCE [LARGE SCALE GENOMIC DNA]</scope>
    <source>
        <strain evidence="3">HA-2024</strain>
        <tissue evidence="3">Whole body</tissue>
    </source>
</reference>
<evidence type="ECO:0000259" key="2">
    <source>
        <dbReference type="SMART" id="SM01349"/>
    </source>
</evidence>
<dbReference type="SUPFAM" id="SSF48371">
    <property type="entry name" value="ARM repeat"/>
    <property type="match status" value="1"/>
</dbReference>
<dbReference type="GO" id="GO:0005819">
    <property type="term" value="C:spindle"/>
    <property type="evidence" value="ECO:0007669"/>
    <property type="project" value="UniProtKB-ARBA"/>
</dbReference>
<evidence type="ECO:0000313" key="3">
    <source>
        <dbReference type="EMBL" id="KAL1397069.1"/>
    </source>
</evidence>
<dbReference type="GO" id="GO:0000226">
    <property type="term" value="P:microtubule cytoskeleton organization"/>
    <property type="evidence" value="ECO:0007669"/>
    <property type="project" value="UniProtKB-ARBA"/>
</dbReference>
<dbReference type="Gene3D" id="1.25.10.10">
    <property type="entry name" value="Leucine-rich Repeat Variant"/>
    <property type="match status" value="1"/>
</dbReference>
<comment type="caution">
    <text evidence="3">The sequence shown here is derived from an EMBL/GenBank/DDBJ whole genome shotgun (WGS) entry which is preliminary data.</text>
</comment>
<proteinExistence type="predicted"/>
<evidence type="ECO:0000256" key="1">
    <source>
        <dbReference type="SAM" id="MobiDB-lite"/>
    </source>
</evidence>
<feature type="domain" description="TOG" evidence="2">
    <location>
        <begin position="2"/>
        <end position="232"/>
    </location>
</feature>
<accession>A0ABD1DC97</accession>
<organism evidence="3 4">
    <name type="scientific">Culex pipiens pipiens</name>
    <name type="common">Northern house mosquito</name>
    <dbReference type="NCBI Taxonomy" id="38569"/>
    <lineage>
        <taxon>Eukaryota</taxon>
        <taxon>Metazoa</taxon>
        <taxon>Ecdysozoa</taxon>
        <taxon>Arthropoda</taxon>
        <taxon>Hexapoda</taxon>
        <taxon>Insecta</taxon>
        <taxon>Pterygota</taxon>
        <taxon>Neoptera</taxon>
        <taxon>Endopterygota</taxon>
        <taxon>Diptera</taxon>
        <taxon>Nematocera</taxon>
        <taxon>Culicoidea</taxon>
        <taxon>Culicidae</taxon>
        <taxon>Culicinae</taxon>
        <taxon>Culicini</taxon>
        <taxon>Culex</taxon>
        <taxon>Culex</taxon>
    </lineage>
</organism>
<evidence type="ECO:0000313" key="4">
    <source>
        <dbReference type="Proteomes" id="UP001562425"/>
    </source>
</evidence>
<dbReference type="InterPro" id="IPR024395">
    <property type="entry name" value="CLASP_N_dom"/>
</dbReference>
<name>A0ABD1DC97_CULPP</name>